<feature type="coiled-coil region" evidence="1">
    <location>
        <begin position="29"/>
        <end position="56"/>
    </location>
</feature>
<dbReference type="WBParaSite" id="jg12043">
    <property type="protein sequence ID" value="jg12043"/>
    <property type="gene ID" value="jg12043"/>
</dbReference>
<sequence length="86" mass="9776">MFSAIFLLPAFFLPIFCEPGDRSSANVIFEKLNKEIRAVNEDQNNVEELLQKLNESYSALKFKDSFGPITLLNHFNGLEVNNKAKP</sequence>
<reference evidence="4" key="1">
    <citation type="submission" date="2022-11" db="UniProtKB">
        <authorList>
            <consortium name="WormBaseParasite"/>
        </authorList>
    </citation>
    <scope>IDENTIFICATION</scope>
</reference>
<dbReference type="Proteomes" id="UP000887574">
    <property type="component" value="Unplaced"/>
</dbReference>
<proteinExistence type="predicted"/>
<feature type="chain" id="PRO_5038137690" evidence="2">
    <location>
        <begin position="18"/>
        <end position="86"/>
    </location>
</feature>
<evidence type="ECO:0000313" key="4">
    <source>
        <dbReference type="WBParaSite" id="jg12043"/>
    </source>
</evidence>
<evidence type="ECO:0000313" key="3">
    <source>
        <dbReference type="Proteomes" id="UP000887574"/>
    </source>
</evidence>
<organism evidence="3 4">
    <name type="scientific">Ditylenchus dipsaci</name>
    <dbReference type="NCBI Taxonomy" id="166011"/>
    <lineage>
        <taxon>Eukaryota</taxon>
        <taxon>Metazoa</taxon>
        <taxon>Ecdysozoa</taxon>
        <taxon>Nematoda</taxon>
        <taxon>Chromadorea</taxon>
        <taxon>Rhabditida</taxon>
        <taxon>Tylenchina</taxon>
        <taxon>Tylenchomorpha</taxon>
        <taxon>Sphaerularioidea</taxon>
        <taxon>Anguinidae</taxon>
        <taxon>Anguininae</taxon>
        <taxon>Ditylenchus</taxon>
    </lineage>
</organism>
<keyword evidence="3" id="KW-1185">Reference proteome</keyword>
<name>A0A915CS49_9BILA</name>
<evidence type="ECO:0000256" key="2">
    <source>
        <dbReference type="SAM" id="SignalP"/>
    </source>
</evidence>
<feature type="signal peptide" evidence="2">
    <location>
        <begin position="1"/>
        <end position="17"/>
    </location>
</feature>
<accession>A0A915CS49</accession>
<protein>
    <submittedName>
        <fullName evidence="4">Uncharacterized protein</fullName>
    </submittedName>
</protein>
<keyword evidence="2" id="KW-0732">Signal</keyword>
<keyword evidence="1" id="KW-0175">Coiled coil</keyword>
<evidence type="ECO:0000256" key="1">
    <source>
        <dbReference type="SAM" id="Coils"/>
    </source>
</evidence>
<dbReference type="AlphaFoldDB" id="A0A915CS49"/>